<evidence type="ECO:0000313" key="3">
    <source>
        <dbReference type="Proteomes" id="UP000242715"/>
    </source>
</evidence>
<reference evidence="3" key="1">
    <citation type="journal article" date="2017" name="Front. Plant Sci.">
        <title>Climate Clever Clovers: New Paradigm to Reduce the Environmental Footprint of Ruminants by Breeding Low Methanogenic Forages Utilizing Haplotype Variation.</title>
        <authorList>
            <person name="Kaur P."/>
            <person name="Appels R."/>
            <person name="Bayer P.E."/>
            <person name="Keeble-Gagnere G."/>
            <person name="Wang J."/>
            <person name="Hirakawa H."/>
            <person name="Shirasawa K."/>
            <person name="Vercoe P."/>
            <person name="Stefanova K."/>
            <person name="Durmic Z."/>
            <person name="Nichols P."/>
            <person name="Revell C."/>
            <person name="Isobe S.N."/>
            <person name="Edwards D."/>
            <person name="Erskine W."/>
        </authorList>
    </citation>
    <scope>NUCLEOTIDE SEQUENCE [LARGE SCALE GENOMIC DNA]</scope>
    <source>
        <strain evidence="3">cv. Daliak</strain>
    </source>
</reference>
<dbReference type="AlphaFoldDB" id="A0A2Z6MYJ1"/>
<feature type="transmembrane region" description="Helical" evidence="1">
    <location>
        <begin position="14"/>
        <end position="35"/>
    </location>
</feature>
<organism evidence="2 3">
    <name type="scientific">Trifolium subterraneum</name>
    <name type="common">Subterranean clover</name>
    <dbReference type="NCBI Taxonomy" id="3900"/>
    <lineage>
        <taxon>Eukaryota</taxon>
        <taxon>Viridiplantae</taxon>
        <taxon>Streptophyta</taxon>
        <taxon>Embryophyta</taxon>
        <taxon>Tracheophyta</taxon>
        <taxon>Spermatophyta</taxon>
        <taxon>Magnoliopsida</taxon>
        <taxon>eudicotyledons</taxon>
        <taxon>Gunneridae</taxon>
        <taxon>Pentapetalae</taxon>
        <taxon>rosids</taxon>
        <taxon>fabids</taxon>
        <taxon>Fabales</taxon>
        <taxon>Fabaceae</taxon>
        <taxon>Papilionoideae</taxon>
        <taxon>50 kb inversion clade</taxon>
        <taxon>NPAAA clade</taxon>
        <taxon>Hologalegina</taxon>
        <taxon>IRL clade</taxon>
        <taxon>Trifolieae</taxon>
        <taxon>Trifolium</taxon>
    </lineage>
</organism>
<evidence type="ECO:0000313" key="2">
    <source>
        <dbReference type="EMBL" id="GAU36531.1"/>
    </source>
</evidence>
<keyword evidence="3" id="KW-1185">Reference proteome</keyword>
<sequence>MKCRNFILFTKDHVFIVITLMLMILFCISFLSWCVEGSRHSLSTSLSLNQFIMAQAYSGPSRGGRGHKLIS</sequence>
<gene>
    <name evidence="2" type="ORF">TSUD_316570</name>
</gene>
<accession>A0A2Z6MYJ1</accession>
<keyword evidence="1" id="KW-0812">Transmembrane</keyword>
<dbReference type="OrthoDB" id="10425518at2759"/>
<keyword evidence="1" id="KW-1133">Transmembrane helix</keyword>
<protein>
    <submittedName>
        <fullName evidence="2">Uncharacterized protein</fullName>
    </submittedName>
</protein>
<dbReference type="Proteomes" id="UP000242715">
    <property type="component" value="Unassembled WGS sequence"/>
</dbReference>
<evidence type="ECO:0000256" key="1">
    <source>
        <dbReference type="SAM" id="Phobius"/>
    </source>
</evidence>
<dbReference type="EMBL" id="DF973632">
    <property type="protein sequence ID" value="GAU36531.1"/>
    <property type="molecule type" value="Genomic_DNA"/>
</dbReference>
<name>A0A2Z6MYJ1_TRISU</name>
<proteinExistence type="predicted"/>
<keyword evidence="1" id="KW-0472">Membrane</keyword>